<dbReference type="InterPro" id="IPR001867">
    <property type="entry name" value="OmpR/PhoB-type_DNA-bd"/>
</dbReference>
<dbReference type="SMART" id="SM00862">
    <property type="entry name" value="Trans_reg_C"/>
    <property type="match status" value="1"/>
</dbReference>
<dbReference type="AlphaFoldDB" id="A0A2K9NE03"/>
<evidence type="ECO:0000256" key="1">
    <source>
        <dbReference type="ARBA" id="ARBA00009820"/>
    </source>
</evidence>
<dbReference type="Pfam" id="PF00486">
    <property type="entry name" value="Trans_reg_C"/>
    <property type="match status" value="1"/>
</dbReference>
<dbReference type="Proteomes" id="UP000234752">
    <property type="component" value="Chromosome eg_1"/>
</dbReference>
<dbReference type="InterPro" id="IPR011042">
    <property type="entry name" value="6-blade_b-propeller_TolB-like"/>
</dbReference>
<feature type="DNA-binding region" description="OmpR/PhoB-type" evidence="3">
    <location>
        <begin position="22"/>
        <end position="117"/>
    </location>
</feature>
<accession>A0A2K9NE03</accession>
<evidence type="ECO:0000313" key="5">
    <source>
        <dbReference type="EMBL" id="AUN31380.1"/>
    </source>
</evidence>
<dbReference type="InterPro" id="IPR016032">
    <property type="entry name" value="Sig_transdc_resp-reg_C-effctor"/>
</dbReference>
<organism evidence="5 6">
    <name type="scientific">Niveispirillum cyanobacteriorum</name>
    <dbReference type="NCBI Taxonomy" id="1612173"/>
    <lineage>
        <taxon>Bacteria</taxon>
        <taxon>Pseudomonadati</taxon>
        <taxon>Pseudomonadota</taxon>
        <taxon>Alphaproteobacteria</taxon>
        <taxon>Rhodospirillales</taxon>
        <taxon>Azospirillaceae</taxon>
        <taxon>Niveispirillum</taxon>
    </lineage>
</organism>
<reference evidence="5 6" key="1">
    <citation type="submission" date="2017-12" db="EMBL/GenBank/DDBJ databases">
        <title>Genomes of bacteria within cyanobacterial aggregates.</title>
        <authorList>
            <person name="Cai H."/>
        </authorList>
    </citation>
    <scope>NUCLEOTIDE SEQUENCE [LARGE SCALE GENOMIC DNA]</scope>
    <source>
        <strain evidence="5 6">TH16</strain>
    </source>
</reference>
<dbReference type="Gene3D" id="2.120.10.30">
    <property type="entry name" value="TolB, C-terminal domain"/>
    <property type="match status" value="3"/>
</dbReference>
<dbReference type="Gene3D" id="1.10.10.10">
    <property type="entry name" value="Winged helix-like DNA-binding domain superfamily/Winged helix DNA-binding domain"/>
    <property type="match status" value="1"/>
</dbReference>
<dbReference type="GO" id="GO:0006355">
    <property type="term" value="P:regulation of DNA-templated transcription"/>
    <property type="evidence" value="ECO:0007669"/>
    <property type="project" value="InterPro"/>
</dbReference>
<dbReference type="KEGG" id="ncb:C0V82_14890"/>
<dbReference type="CDD" id="cd00383">
    <property type="entry name" value="trans_reg_C"/>
    <property type="match status" value="1"/>
</dbReference>
<dbReference type="PANTHER" id="PTHR36842:SF1">
    <property type="entry name" value="PROTEIN TOLB"/>
    <property type="match status" value="1"/>
</dbReference>
<keyword evidence="2 3" id="KW-0238">DNA-binding</keyword>
<gene>
    <name evidence="5" type="ORF">C0V82_14890</name>
</gene>
<evidence type="ECO:0000256" key="3">
    <source>
        <dbReference type="PROSITE-ProRule" id="PRU01091"/>
    </source>
</evidence>
<keyword evidence="6" id="KW-1185">Reference proteome</keyword>
<evidence type="ECO:0000259" key="4">
    <source>
        <dbReference type="PROSITE" id="PS51755"/>
    </source>
</evidence>
<evidence type="ECO:0000313" key="6">
    <source>
        <dbReference type="Proteomes" id="UP000234752"/>
    </source>
</evidence>
<dbReference type="GO" id="GO:0003677">
    <property type="term" value="F:DNA binding"/>
    <property type="evidence" value="ECO:0007669"/>
    <property type="project" value="UniProtKB-UniRule"/>
</dbReference>
<dbReference type="PROSITE" id="PS51755">
    <property type="entry name" value="OMPR_PHOB"/>
    <property type="match status" value="1"/>
</dbReference>
<protein>
    <recommendedName>
        <fullName evidence="4">OmpR/PhoB-type domain-containing protein</fullName>
    </recommendedName>
</protein>
<dbReference type="InterPro" id="IPR036388">
    <property type="entry name" value="WH-like_DNA-bd_sf"/>
</dbReference>
<dbReference type="PANTHER" id="PTHR36842">
    <property type="entry name" value="PROTEIN TOLB HOMOLOG"/>
    <property type="match status" value="1"/>
</dbReference>
<dbReference type="GO" id="GO:0000160">
    <property type="term" value="P:phosphorelay signal transduction system"/>
    <property type="evidence" value="ECO:0007669"/>
    <property type="project" value="InterPro"/>
</dbReference>
<proteinExistence type="inferred from homology"/>
<evidence type="ECO:0000256" key="2">
    <source>
        <dbReference type="ARBA" id="ARBA00023125"/>
    </source>
</evidence>
<feature type="domain" description="OmpR/PhoB-type" evidence="4">
    <location>
        <begin position="22"/>
        <end position="117"/>
    </location>
</feature>
<dbReference type="EMBL" id="CP025611">
    <property type="protein sequence ID" value="AUN31380.1"/>
    <property type="molecule type" value="Genomic_DNA"/>
</dbReference>
<comment type="similarity">
    <text evidence="1">Belongs to the TolB family.</text>
</comment>
<dbReference type="SUPFAM" id="SSF46894">
    <property type="entry name" value="C-terminal effector domain of the bipartite response regulators"/>
    <property type="match status" value="1"/>
</dbReference>
<dbReference type="Pfam" id="PF07676">
    <property type="entry name" value="PD40"/>
    <property type="match status" value="5"/>
</dbReference>
<sequence>MWDGRDGCGMGVAMGSIDLAVEPDFRLGPWLVRPSLGMASRDGAEVKLEPRVLQTLIVLVRAEGRTVSRAELMRTAWGLEVGDDAIGRCIGRLRAVLAIDGVIGFETIPKIGYRLNVAGQAADTVVEEPAAVAAAPAPARRSAPYLWAGLSLLLTLSIAGTALLLNRPGDAPPVAQVTPVTTDPGQEVQPAISPGGGQIAYASDRAGQGFDIWVQSLSGGTPVRLTDDPAHDLSPVWSPDGGRIAFVRVPSSGPCQLLVRPVPSGPERLVGGCTTFREVKPAWADNDRLIFADKASAAEPARLWTVALSGADAGTPVPLTSPPAGINGDGDPAVSPDGKRLAFMRHRAVGVSDVIVRDLTTGAEMQVTQDERKLHGLEWSGDGRWLYTSSSRAGDFGLWRVDPEAKAPPLRIAPGLNQLGRIGAGGDRVAAEVRTNRSTLLRLLPDGGTEPVVPPSNRLDWDPDVSRQGAVAFASDRSGMFEIWVADPGQVPSPVTQFAGPFTQSPRWAPDGRRLALVSVVDGSPGLFILDRGSGRLRRVAAEPGAEDRAPAWSRDGQRLYFASNRLDGWRIWITRPPYEQAMPITEAGWRVARESADGRWLYMARDGEDGLWRQPADGGQVEKVADLPNAYDNESWVVGPDGVYLIDRPGNGQARIMLLPSDGGPLRAVADLPDALYKSSLTLDPDGRLIIGKYLGTLVDIVDVRMGPP</sequence>
<name>A0A2K9NE03_9PROT</name>
<dbReference type="SUPFAM" id="SSF82171">
    <property type="entry name" value="DPP6 N-terminal domain-like"/>
    <property type="match status" value="1"/>
</dbReference>
<dbReference type="InterPro" id="IPR011659">
    <property type="entry name" value="WD40"/>
</dbReference>